<organism evidence="1">
    <name type="scientific">Daphnia magna</name>
    <dbReference type="NCBI Taxonomy" id="35525"/>
    <lineage>
        <taxon>Eukaryota</taxon>
        <taxon>Metazoa</taxon>
        <taxon>Ecdysozoa</taxon>
        <taxon>Arthropoda</taxon>
        <taxon>Crustacea</taxon>
        <taxon>Branchiopoda</taxon>
        <taxon>Diplostraca</taxon>
        <taxon>Cladocera</taxon>
        <taxon>Anomopoda</taxon>
        <taxon>Daphniidae</taxon>
        <taxon>Daphnia</taxon>
    </lineage>
</organism>
<reference evidence="1" key="2">
    <citation type="submission" date="2015-10" db="EMBL/GenBank/DDBJ databases">
        <authorList>
            <person name="Gilbert D.G."/>
        </authorList>
    </citation>
    <scope>NUCLEOTIDE SEQUENCE</scope>
</reference>
<accession>A0A0P5X8G0</accession>
<name>A0A0P5X8G0_9CRUS</name>
<evidence type="ECO:0000313" key="1">
    <source>
        <dbReference type="EMBL" id="JAJ23698.1"/>
    </source>
</evidence>
<proteinExistence type="predicted"/>
<protein>
    <submittedName>
        <fullName evidence="1">Uncharacterized protein</fullName>
    </submittedName>
</protein>
<sequence>MSIDSVAEYLLFLQLYDQYKLDCVRKGKTPNGLPVFLSNLKDAQRVTEHSSVSADVAVSGLVNTDSPFKSCGTFQEMNSHSTEANERRRKRALTMRKSLMASSSITEVKDNASLSPSCNSGVVSRPKMIAKRFNTSNTFKMHVYLMPHIGWLGTRASKQEKSNLADIYVSQRVVDFNVENTEEENYDAILKVYRDISLVSFVAQRADGNAKTLHCLPTLKSAELRKVLT</sequence>
<dbReference type="AlphaFoldDB" id="A0A0P5X8G0"/>
<dbReference type="OrthoDB" id="6396512at2759"/>
<dbReference type="EMBL" id="GDIP01199704">
    <property type="protein sequence ID" value="JAJ23698.1"/>
    <property type="molecule type" value="Transcribed_RNA"/>
</dbReference>
<reference evidence="1" key="1">
    <citation type="submission" date="2015-10" db="EMBL/GenBank/DDBJ databases">
        <title>Daphnia magna gene sets from two clonal populations assembled and annotated with EvidentialGene.</title>
        <authorList>
            <person name="Gilbert D."/>
            <person name="Podicheti R."/>
            <person name="Orsini L."/>
            <person name="Colbourne J."/>
            <person name="Pfrender M."/>
        </authorList>
    </citation>
    <scope>NUCLEOTIDE SEQUENCE</scope>
</reference>